<reference evidence="15 16" key="1">
    <citation type="submission" date="2024-01" db="EMBL/GenBank/DDBJ databases">
        <title>A draft genome for a cacao thread blight-causing isolate of Paramarasmius palmivorus.</title>
        <authorList>
            <person name="Baruah I.K."/>
            <person name="Bukari Y."/>
            <person name="Amoako-Attah I."/>
            <person name="Meinhardt L.W."/>
            <person name="Bailey B.A."/>
            <person name="Cohen S.P."/>
        </authorList>
    </citation>
    <scope>NUCLEOTIDE SEQUENCE [LARGE SCALE GENOMIC DNA]</scope>
    <source>
        <strain evidence="15 16">GH-12</strain>
    </source>
</reference>
<dbReference type="PROSITE" id="PS50850">
    <property type="entry name" value="MFS"/>
    <property type="match status" value="1"/>
</dbReference>
<dbReference type="InterPro" id="IPR020846">
    <property type="entry name" value="MFS_dom"/>
</dbReference>
<dbReference type="SUPFAM" id="SSF53383">
    <property type="entry name" value="PLP-dependent transferases"/>
    <property type="match status" value="1"/>
</dbReference>
<evidence type="ECO:0000256" key="3">
    <source>
        <dbReference type="ARBA" id="ARBA00007441"/>
    </source>
</evidence>
<dbReference type="Pfam" id="PF00155">
    <property type="entry name" value="Aminotran_1_2"/>
    <property type="match status" value="1"/>
</dbReference>
<accession>A0AAW0BMR0</accession>
<dbReference type="GO" id="GO:0022857">
    <property type="term" value="F:transmembrane transporter activity"/>
    <property type="evidence" value="ECO:0007669"/>
    <property type="project" value="InterPro"/>
</dbReference>
<organism evidence="15 16">
    <name type="scientific">Paramarasmius palmivorus</name>
    <dbReference type="NCBI Taxonomy" id="297713"/>
    <lineage>
        <taxon>Eukaryota</taxon>
        <taxon>Fungi</taxon>
        <taxon>Dikarya</taxon>
        <taxon>Basidiomycota</taxon>
        <taxon>Agaricomycotina</taxon>
        <taxon>Agaricomycetes</taxon>
        <taxon>Agaricomycetidae</taxon>
        <taxon>Agaricales</taxon>
        <taxon>Marasmiineae</taxon>
        <taxon>Marasmiaceae</taxon>
        <taxon>Paramarasmius</taxon>
    </lineage>
</organism>
<keyword evidence="16" id="KW-1185">Reference proteome</keyword>
<name>A0AAW0BMR0_9AGAR</name>
<keyword evidence="8 13" id="KW-0812">Transmembrane</keyword>
<feature type="transmembrane region" description="Helical" evidence="13">
    <location>
        <begin position="98"/>
        <end position="117"/>
    </location>
</feature>
<keyword evidence="11 13" id="KW-0472">Membrane</keyword>
<keyword evidence="10 13" id="KW-1133">Transmembrane helix</keyword>
<dbReference type="PANTHER" id="PTHR42790:SF19">
    <property type="entry name" value="KYNURENINE_ALPHA-AMINOADIPATE AMINOTRANSFERASE, MITOCHONDRIAL"/>
    <property type="match status" value="1"/>
</dbReference>
<evidence type="ECO:0000256" key="9">
    <source>
        <dbReference type="ARBA" id="ARBA00022898"/>
    </source>
</evidence>
<feature type="transmembrane region" description="Helical" evidence="13">
    <location>
        <begin position="58"/>
        <end position="78"/>
    </location>
</feature>
<dbReference type="InterPro" id="IPR050859">
    <property type="entry name" value="Class-I_PLP-dep_aminotransf"/>
</dbReference>
<dbReference type="EMBL" id="JAYKXP010000098">
    <property type="protein sequence ID" value="KAK7027244.1"/>
    <property type="molecule type" value="Genomic_DNA"/>
</dbReference>
<dbReference type="PRINTS" id="PR00171">
    <property type="entry name" value="SUGRTRNSPORT"/>
</dbReference>
<dbReference type="InterPro" id="IPR015424">
    <property type="entry name" value="PyrdxlP-dep_Trfase"/>
</dbReference>
<dbReference type="AlphaFoldDB" id="A0AAW0BMR0"/>
<dbReference type="GO" id="GO:0008483">
    <property type="term" value="F:transaminase activity"/>
    <property type="evidence" value="ECO:0007669"/>
    <property type="project" value="UniProtKB-KW"/>
</dbReference>
<dbReference type="GO" id="GO:0016020">
    <property type="term" value="C:membrane"/>
    <property type="evidence" value="ECO:0007669"/>
    <property type="project" value="UniProtKB-SubCell"/>
</dbReference>
<evidence type="ECO:0000256" key="7">
    <source>
        <dbReference type="ARBA" id="ARBA00022679"/>
    </source>
</evidence>
<dbReference type="CDD" id="cd00609">
    <property type="entry name" value="AAT_like"/>
    <property type="match status" value="1"/>
</dbReference>
<dbReference type="InterPro" id="IPR004839">
    <property type="entry name" value="Aminotransferase_I/II_large"/>
</dbReference>
<comment type="catalytic activity">
    <reaction evidence="12">
        <text>myo-inositol(out) + H(+)(out) = myo-inositol(in) + H(+)(in)</text>
        <dbReference type="Rhea" id="RHEA:60364"/>
        <dbReference type="ChEBI" id="CHEBI:15378"/>
        <dbReference type="ChEBI" id="CHEBI:17268"/>
    </reaction>
</comment>
<evidence type="ECO:0000256" key="4">
    <source>
        <dbReference type="ARBA" id="ARBA00010992"/>
    </source>
</evidence>
<sequence length="663" mass="74023">MTVPAIIYIDKWGRRPMLIAGLAFMGIFLFIVGALQGHLGRWSDVDGERVWIIRNHDAATKGIIVLAYLFVCSFAVTMGPVSWTYPAEIFSLRVRAKAVSLATATNWMFNFALAWAVPPGFSTIAYKTYFIFGTFNFAGCLHVIFMYPETVGRTLEEVEDIFAAGNVFSAWKIDKNVGRRTLEDMEKGKKTQDKSQVGSHTQNYIGINTFRLVRHLFPLERTPGVISLLAGKPNPTTFPIAGVSLAVRDPRSAIKDKKRESDENADLVEVKLDKALLEEGLQYAEEAGVRSLMKWFCGLQERVHGRRCTLYEESGVDEAVGSQDVLYKAIKAIVNPGEPVFLESPVYPGVPPVLHSLHCEQIEIPTDDQGVDTTHFRKVLESWPAGKPKPKIFYTVPTGCNPTGATASLERRVELLKLSREHDFLILEDDPYYYLYYGDTARPPSYFSLEATLLISDDDSSLPEVGRVIRFDSLSKVLSAGIRIGFASGPQPVLDALIKFTATINLQTPTLTQIITYALLTSPSWGYDGFRLHTEQIAEFYRKKRDVFEGYMRKYLGSSEDGSALAKWATPKAGLFFWFKILIEPDSESDGDSEALIQTKAFQNGVLALPGTVFLPSSQDAQGPRKTGYVRASFSLLNEVEVEEAIIRLKKTILEARDELQNQ</sequence>
<evidence type="ECO:0000256" key="1">
    <source>
        <dbReference type="ARBA" id="ARBA00001933"/>
    </source>
</evidence>
<comment type="cofactor">
    <cofactor evidence="1">
        <name>pyridoxal 5'-phosphate</name>
        <dbReference type="ChEBI" id="CHEBI:597326"/>
    </cofactor>
</comment>
<dbReference type="InterPro" id="IPR005829">
    <property type="entry name" value="Sugar_transporter_CS"/>
</dbReference>
<comment type="similarity">
    <text evidence="3">Belongs to the class-I pyridoxal-phosphate-dependent aminotransferase family.</text>
</comment>
<dbReference type="InterPro" id="IPR036259">
    <property type="entry name" value="MFS_trans_sf"/>
</dbReference>
<keyword evidence="5" id="KW-0813">Transport</keyword>
<evidence type="ECO:0000256" key="11">
    <source>
        <dbReference type="ARBA" id="ARBA00023136"/>
    </source>
</evidence>
<dbReference type="Gene3D" id="3.40.640.10">
    <property type="entry name" value="Type I PLP-dependent aspartate aminotransferase-like (Major domain)"/>
    <property type="match status" value="1"/>
</dbReference>
<comment type="caution">
    <text evidence="15">The sequence shown here is derived from an EMBL/GenBank/DDBJ whole genome shotgun (WGS) entry which is preliminary data.</text>
</comment>
<dbReference type="GO" id="GO:0030170">
    <property type="term" value="F:pyridoxal phosphate binding"/>
    <property type="evidence" value="ECO:0007669"/>
    <property type="project" value="InterPro"/>
</dbReference>
<dbReference type="SUPFAM" id="SSF103473">
    <property type="entry name" value="MFS general substrate transporter"/>
    <property type="match status" value="1"/>
</dbReference>
<protein>
    <recommendedName>
        <fullName evidence="14">Major facilitator superfamily (MFS) profile domain-containing protein</fullName>
    </recommendedName>
</protein>
<evidence type="ECO:0000256" key="13">
    <source>
        <dbReference type="SAM" id="Phobius"/>
    </source>
</evidence>
<evidence type="ECO:0000313" key="16">
    <source>
        <dbReference type="Proteomes" id="UP001383192"/>
    </source>
</evidence>
<evidence type="ECO:0000256" key="2">
    <source>
        <dbReference type="ARBA" id="ARBA00004141"/>
    </source>
</evidence>
<dbReference type="Gene3D" id="1.20.1250.20">
    <property type="entry name" value="MFS general substrate transporter like domains"/>
    <property type="match status" value="1"/>
</dbReference>
<keyword evidence="7" id="KW-0808">Transferase</keyword>
<dbReference type="InterPro" id="IPR015421">
    <property type="entry name" value="PyrdxlP-dep_Trfase_major"/>
</dbReference>
<evidence type="ECO:0000256" key="8">
    <source>
        <dbReference type="ARBA" id="ARBA00022692"/>
    </source>
</evidence>
<comment type="similarity">
    <text evidence="4">Belongs to the major facilitator superfamily. Sugar transporter (TC 2.A.1.1) family.</text>
</comment>
<dbReference type="Proteomes" id="UP001383192">
    <property type="component" value="Unassembled WGS sequence"/>
</dbReference>
<dbReference type="PROSITE" id="PS00216">
    <property type="entry name" value="SUGAR_TRANSPORT_1"/>
    <property type="match status" value="1"/>
</dbReference>
<evidence type="ECO:0000256" key="10">
    <source>
        <dbReference type="ARBA" id="ARBA00022989"/>
    </source>
</evidence>
<feature type="domain" description="Major facilitator superfamily (MFS) profile" evidence="14">
    <location>
        <begin position="1"/>
        <end position="151"/>
    </location>
</feature>
<dbReference type="GO" id="GO:1901605">
    <property type="term" value="P:alpha-amino acid metabolic process"/>
    <property type="evidence" value="ECO:0007669"/>
    <property type="project" value="TreeGrafter"/>
</dbReference>
<evidence type="ECO:0000256" key="6">
    <source>
        <dbReference type="ARBA" id="ARBA00022576"/>
    </source>
</evidence>
<proteinExistence type="inferred from homology"/>
<feature type="transmembrane region" description="Helical" evidence="13">
    <location>
        <begin position="17"/>
        <end position="37"/>
    </location>
</feature>
<dbReference type="InterPro" id="IPR005828">
    <property type="entry name" value="MFS_sugar_transport-like"/>
</dbReference>
<gene>
    <name evidence="15" type="ORF">VNI00_015333</name>
</gene>
<evidence type="ECO:0000256" key="12">
    <source>
        <dbReference type="ARBA" id="ARBA00049119"/>
    </source>
</evidence>
<evidence type="ECO:0000259" key="14">
    <source>
        <dbReference type="PROSITE" id="PS50850"/>
    </source>
</evidence>
<keyword evidence="9" id="KW-0663">Pyridoxal phosphate</keyword>
<feature type="transmembrane region" description="Helical" evidence="13">
    <location>
        <begin position="129"/>
        <end position="147"/>
    </location>
</feature>
<dbReference type="Pfam" id="PF00083">
    <property type="entry name" value="Sugar_tr"/>
    <property type="match status" value="1"/>
</dbReference>
<dbReference type="InterPro" id="IPR003663">
    <property type="entry name" value="Sugar/inositol_transpt"/>
</dbReference>
<evidence type="ECO:0000256" key="5">
    <source>
        <dbReference type="ARBA" id="ARBA00022448"/>
    </source>
</evidence>
<evidence type="ECO:0000313" key="15">
    <source>
        <dbReference type="EMBL" id="KAK7027244.1"/>
    </source>
</evidence>
<dbReference type="PANTHER" id="PTHR42790">
    <property type="entry name" value="AMINOTRANSFERASE"/>
    <property type="match status" value="1"/>
</dbReference>
<keyword evidence="6" id="KW-0032">Aminotransferase</keyword>
<comment type="subcellular location">
    <subcellularLocation>
        <location evidence="2">Membrane</location>
        <topology evidence="2">Multi-pass membrane protein</topology>
    </subcellularLocation>
</comment>